<name>A0A067BDF5_SAPPC</name>
<dbReference type="VEuPathDB" id="FungiDB:SPRG_18084"/>
<feature type="chain" id="PRO_5001633299" evidence="1">
    <location>
        <begin position="20"/>
        <end position="292"/>
    </location>
</feature>
<evidence type="ECO:0000256" key="1">
    <source>
        <dbReference type="SAM" id="SignalP"/>
    </source>
</evidence>
<keyword evidence="1" id="KW-0732">Signal</keyword>
<reference evidence="2 3" key="1">
    <citation type="journal article" date="2013" name="PLoS Genet.">
        <title>Distinctive expansion of potential virulence genes in the genome of the oomycete fish pathogen Saprolegnia parasitica.</title>
        <authorList>
            <person name="Jiang R.H."/>
            <person name="de Bruijn I."/>
            <person name="Haas B.J."/>
            <person name="Belmonte R."/>
            <person name="Lobach L."/>
            <person name="Christie J."/>
            <person name="van den Ackerveken G."/>
            <person name="Bottin A."/>
            <person name="Bulone V."/>
            <person name="Diaz-Moreno S.M."/>
            <person name="Dumas B."/>
            <person name="Fan L."/>
            <person name="Gaulin E."/>
            <person name="Govers F."/>
            <person name="Grenville-Briggs L.J."/>
            <person name="Horner N.R."/>
            <person name="Levin J.Z."/>
            <person name="Mammella M."/>
            <person name="Meijer H.J."/>
            <person name="Morris P."/>
            <person name="Nusbaum C."/>
            <person name="Oome S."/>
            <person name="Phillips A.J."/>
            <person name="van Rooyen D."/>
            <person name="Rzeszutek E."/>
            <person name="Saraiva M."/>
            <person name="Secombes C.J."/>
            <person name="Seidl M.F."/>
            <person name="Snel B."/>
            <person name="Stassen J.H."/>
            <person name="Sykes S."/>
            <person name="Tripathy S."/>
            <person name="van den Berg H."/>
            <person name="Vega-Arreguin J.C."/>
            <person name="Wawra S."/>
            <person name="Young S.K."/>
            <person name="Zeng Q."/>
            <person name="Dieguez-Uribeondo J."/>
            <person name="Russ C."/>
            <person name="Tyler B.M."/>
            <person name="van West P."/>
        </authorList>
    </citation>
    <scope>NUCLEOTIDE SEQUENCE [LARGE SCALE GENOMIC DNA]</scope>
    <source>
        <strain evidence="2 3">CBS 223.65</strain>
    </source>
</reference>
<evidence type="ECO:0000313" key="2">
    <source>
        <dbReference type="EMBL" id="KDO16389.1"/>
    </source>
</evidence>
<sequence length="292" mass="29293">MLLPVLLLRISLLPRMTLVLPCSKQSLWPMPRRRVSRAAATPAPIAVVIQTALDSGASLNQAAIIATAVESGASQVGILSAALAAGVSPKDAIVIASAVVSSNGSGTGASPEQAAVLAVAIQTGATEAEIADIIKNNGVGSLKADIIASTLSALSPGSATNIEKVDEPEKIISNSEDAGIPPGVAAEIAVAAGQGETKQQIEQLGVDAGISAQIVSNIFAGISTGSHKSEPEPATDDNTLPAYHFTPAPTAVGTEVDTPSTTGGVFQNIVAYLTSAPAKPSLRSRPQCAPTA</sequence>
<dbReference type="AlphaFoldDB" id="A0A067BDF5"/>
<feature type="signal peptide" evidence="1">
    <location>
        <begin position="1"/>
        <end position="19"/>
    </location>
</feature>
<dbReference type="RefSeq" id="XP_012212904.1">
    <property type="nucleotide sequence ID" value="XM_012357514.1"/>
</dbReference>
<proteinExistence type="predicted"/>
<dbReference type="OrthoDB" id="10439379at2759"/>
<dbReference type="OMA" id="NTLPAYH"/>
<dbReference type="KEGG" id="spar:SPRG_18084"/>
<evidence type="ECO:0000313" key="3">
    <source>
        <dbReference type="Proteomes" id="UP000030745"/>
    </source>
</evidence>
<gene>
    <name evidence="2" type="ORF">SPRG_18084</name>
</gene>
<dbReference type="GeneID" id="24139610"/>
<dbReference type="STRING" id="695850.A0A067BDF5"/>
<protein>
    <submittedName>
        <fullName evidence="2">Uncharacterized protein</fullName>
    </submittedName>
</protein>
<dbReference type="EMBL" id="KK584152">
    <property type="protein sequence ID" value="KDO16389.1"/>
    <property type="molecule type" value="Genomic_DNA"/>
</dbReference>
<keyword evidence="3" id="KW-1185">Reference proteome</keyword>
<organism evidence="2 3">
    <name type="scientific">Saprolegnia parasitica (strain CBS 223.65)</name>
    <dbReference type="NCBI Taxonomy" id="695850"/>
    <lineage>
        <taxon>Eukaryota</taxon>
        <taxon>Sar</taxon>
        <taxon>Stramenopiles</taxon>
        <taxon>Oomycota</taxon>
        <taxon>Saprolegniomycetes</taxon>
        <taxon>Saprolegniales</taxon>
        <taxon>Saprolegniaceae</taxon>
        <taxon>Saprolegnia</taxon>
    </lineage>
</organism>
<dbReference type="Proteomes" id="UP000030745">
    <property type="component" value="Unassembled WGS sequence"/>
</dbReference>
<accession>A0A067BDF5</accession>